<dbReference type="GO" id="GO:0071277">
    <property type="term" value="P:cellular response to calcium ion"/>
    <property type="evidence" value="ECO:0007669"/>
    <property type="project" value="TreeGrafter"/>
</dbReference>
<dbReference type="GO" id="GO:0005544">
    <property type="term" value="F:calcium-dependent phospholipid binding"/>
    <property type="evidence" value="ECO:0007669"/>
    <property type="project" value="InterPro"/>
</dbReference>
<proteinExistence type="predicted"/>
<dbReference type="SUPFAM" id="SSF53300">
    <property type="entry name" value="vWA-like"/>
    <property type="match status" value="1"/>
</dbReference>
<dbReference type="Pfam" id="PF07002">
    <property type="entry name" value="Copine"/>
    <property type="match status" value="2"/>
</dbReference>
<evidence type="ECO:0000313" key="3">
    <source>
        <dbReference type="Proteomes" id="UP000887574"/>
    </source>
</evidence>
<dbReference type="PANTHER" id="PTHR10857:SF131">
    <property type="entry name" value="COPINE C-TERMINAL DOMAIN-CONTAINING PROTEIN"/>
    <property type="match status" value="1"/>
</dbReference>
<dbReference type="InterPro" id="IPR045052">
    <property type="entry name" value="Copine"/>
</dbReference>
<name>A0A915CSX0_9BILA</name>
<dbReference type="AlphaFoldDB" id="A0A915CSX0"/>
<dbReference type="Proteomes" id="UP000887574">
    <property type="component" value="Unplaced"/>
</dbReference>
<dbReference type="GO" id="GO:0005886">
    <property type="term" value="C:plasma membrane"/>
    <property type="evidence" value="ECO:0007669"/>
    <property type="project" value="TreeGrafter"/>
</dbReference>
<sequence length="845" mass="93442">MNMVKLRQILELRRATKAPPLIPPKIRRGIGGETETRRGPKEIVDIHLQLKNLRVAPKKFSSKTNISNSRTIACVFSESEDGQTGPWKVSTASELQLSCQEELRSCRVDMPSVFAVEFQLERSQFIKLDVCDLFENQAISLGYAIFAVSELVVCENGSICRQVVNDEAGESIAEALISCTLRPKPHSVLLQFATKNLALKKSLMSTASTQIFFEIHRLELGPNYSSNGEDLSGMYRVPGDTTTSVLYRSESVKYSSSRIIWRNFCLQSTEIIGRILEVVCLYRDSKTSRGLLGRFLMEYEHLKKGPTTENVYFLIYENSRNQQKTCGTFELMKINEIALPSFLEFVSSGSALNFACAIDFSRPASQPVDEVNIRSYLDDVELCIRALGEPLRHFNASSSFPAFGFGAKIPPHFRESQEFCLNLDTDPYCRGLDGIQKAFKNAFASVQPLNVAHLSHVIYYVSKLAQSALNKNQPSSGGGLPQTSSSMGLNQQVARPSYFVLIVITRGVFDDLKETVQSIIFASRAPISVVFVGIGNATQSTGGTGESSSDTVSVSTASDLNELERLATAGTRLNYHGRKPERDCVQYVSLARCRREETKLADLKALIAERSFSTFPGRSIIADPLVFVSDEEAHPAEWPTAESQPPVSWAGMCAENPESCWPRQVINSKNSSKRSAEVEGGADMRPQRTAAKQQLVPLMAHLSMDSTAEISPIKMGENSSKAYTPQNTTAGSTGTMTSGHGESPIHFGVKQQLKKIKKLELDTFSISSLPGSRRLPSTSSFVTPDGEDIYTRHMVCNQKSGTLSDVNVSRAPNLSRELRSRSIQDHEPTSSPYLTRKSHMNFYQP</sequence>
<feature type="compositionally biased region" description="Basic and acidic residues" evidence="1">
    <location>
        <begin position="819"/>
        <end position="828"/>
    </location>
</feature>
<evidence type="ECO:0000259" key="2">
    <source>
        <dbReference type="Pfam" id="PF07002"/>
    </source>
</evidence>
<protein>
    <submittedName>
        <fullName evidence="4">Copine C-terminal domain-containing protein</fullName>
    </submittedName>
</protein>
<keyword evidence="3" id="KW-1185">Reference proteome</keyword>
<feature type="compositionally biased region" description="Polar residues" evidence="1">
    <location>
        <begin position="717"/>
        <end position="727"/>
    </location>
</feature>
<feature type="domain" description="Copine C-terminal" evidence="2">
    <location>
        <begin position="494"/>
        <end position="538"/>
    </location>
</feature>
<dbReference type="InterPro" id="IPR010734">
    <property type="entry name" value="Copine_C"/>
</dbReference>
<feature type="domain" description="Copine C-terminal" evidence="2">
    <location>
        <begin position="381"/>
        <end position="470"/>
    </location>
</feature>
<dbReference type="InterPro" id="IPR036465">
    <property type="entry name" value="vWFA_dom_sf"/>
</dbReference>
<dbReference type="PANTHER" id="PTHR10857">
    <property type="entry name" value="COPINE"/>
    <property type="match status" value="1"/>
</dbReference>
<accession>A0A915CSX0</accession>
<evidence type="ECO:0000256" key="1">
    <source>
        <dbReference type="SAM" id="MobiDB-lite"/>
    </source>
</evidence>
<organism evidence="3 4">
    <name type="scientific">Ditylenchus dipsaci</name>
    <dbReference type="NCBI Taxonomy" id="166011"/>
    <lineage>
        <taxon>Eukaryota</taxon>
        <taxon>Metazoa</taxon>
        <taxon>Ecdysozoa</taxon>
        <taxon>Nematoda</taxon>
        <taxon>Chromadorea</taxon>
        <taxon>Rhabditida</taxon>
        <taxon>Tylenchina</taxon>
        <taxon>Tylenchomorpha</taxon>
        <taxon>Sphaerularioidea</taxon>
        <taxon>Anguinidae</taxon>
        <taxon>Anguininae</taxon>
        <taxon>Ditylenchus</taxon>
    </lineage>
</organism>
<feature type="region of interest" description="Disordered" evidence="1">
    <location>
        <begin position="717"/>
        <end position="741"/>
    </location>
</feature>
<feature type="region of interest" description="Disordered" evidence="1">
    <location>
        <begin position="819"/>
        <end position="845"/>
    </location>
</feature>
<reference evidence="4" key="1">
    <citation type="submission" date="2022-11" db="UniProtKB">
        <authorList>
            <consortium name="WormBaseParasite"/>
        </authorList>
    </citation>
    <scope>IDENTIFICATION</scope>
</reference>
<feature type="compositionally biased region" description="Low complexity" evidence="1">
    <location>
        <begin position="728"/>
        <end position="741"/>
    </location>
</feature>
<evidence type="ECO:0000313" key="4">
    <source>
        <dbReference type="WBParaSite" id="jg12093"/>
    </source>
</evidence>
<dbReference type="WBParaSite" id="jg12093">
    <property type="protein sequence ID" value="jg12093"/>
    <property type="gene ID" value="jg12093"/>
</dbReference>